<evidence type="ECO:0000256" key="6">
    <source>
        <dbReference type="ARBA" id="ARBA00023136"/>
    </source>
</evidence>
<dbReference type="SUPFAM" id="SSF52058">
    <property type="entry name" value="L domain-like"/>
    <property type="match status" value="2"/>
</dbReference>
<dbReference type="InterPro" id="IPR032675">
    <property type="entry name" value="LRR_dom_sf"/>
</dbReference>
<accession>A0A251PPN6</accession>
<feature type="signal peptide" evidence="7">
    <location>
        <begin position="1"/>
        <end position="21"/>
    </location>
</feature>
<evidence type="ECO:0000256" key="1">
    <source>
        <dbReference type="ARBA" id="ARBA00004167"/>
    </source>
</evidence>
<keyword evidence="6" id="KW-0472">Membrane</keyword>
<evidence type="ECO:0000256" key="2">
    <source>
        <dbReference type="ARBA" id="ARBA00022614"/>
    </source>
</evidence>
<dbReference type="Gramene" id="ONI12405">
    <property type="protein sequence ID" value="ONI12405"/>
    <property type="gene ID" value="PRUPE_4G162600"/>
</dbReference>
<reference evidence="9 10" key="1">
    <citation type="journal article" date="2013" name="Nat. Genet.">
        <title>The high-quality draft genome of peach (Prunus persica) identifies unique patterns of genetic diversity, domestication and genome evolution.</title>
        <authorList>
            <consortium name="International Peach Genome Initiative"/>
            <person name="Verde I."/>
            <person name="Abbott A.G."/>
            <person name="Scalabrin S."/>
            <person name="Jung S."/>
            <person name="Shu S."/>
            <person name="Marroni F."/>
            <person name="Zhebentyayeva T."/>
            <person name="Dettori M.T."/>
            <person name="Grimwood J."/>
            <person name="Cattonaro F."/>
            <person name="Zuccolo A."/>
            <person name="Rossini L."/>
            <person name="Jenkins J."/>
            <person name="Vendramin E."/>
            <person name="Meisel L.A."/>
            <person name="Decroocq V."/>
            <person name="Sosinski B."/>
            <person name="Prochnik S."/>
            <person name="Mitros T."/>
            <person name="Policriti A."/>
            <person name="Cipriani G."/>
            <person name="Dondini L."/>
            <person name="Ficklin S."/>
            <person name="Goodstein D.M."/>
            <person name="Xuan P."/>
            <person name="Del Fabbro C."/>
            <person name="Aramini V."/>
            <person name="Copetti D."/>
            <person name="Gonzalez S."/>
            <person name="Horner D.S."/>
            <person name="Falchi R."/>
            <person name="Lucas S."/>
            <person name="Mica E."/>
            <person name="Maldonado J."/>
            <person name="Lazzari B."/>
            <person name="Bielenberg D."/>
            <person name="Pirona R."/>
            <person name="Miculan M."/>
            <person name="Barakat A."/>
            <person name="Testolin R."/>
            <person name="Stella A."/>
            <person name="Tartarini S."/>
            <person name="Tonutti P."/>
            <person name="Arus P."/>
            <person name="Orellana A."/>
            <person name="Wells C."/>
            <person name="Main D."/>
            <person name="Vizzotto G."/>
            <person name="Silva H."/>
            <person name="Salamini F."/>
            <person name="Schmutz J."/>
            <person name="Morgante M."/>
            <person name="Rokhsar D.S."/>
        </authorList>
    </citation>
    <scope>NUCLEOTIDE SEQUENCE [LARGE SCALE GENOMIC DNA]</scope>
    <source>
        <strain evidence="10">cv. Nemared</strain>
    </source>
</reference>
<dbReference type="InterPro" id="IPR001611">
    <property type="entry name" value="Leu-rich_rpt"/>
</dbReference>
<keyword evidence="4" id="KW-0677">Repeat</keyword>
<dbReference type="STRING" id="3760.A0A251PPN6"/>
<keyword evidence="5" id="KW-1133">Transmembrane helix</keyword>
<sequence length="603" mass="66724">MAHVFLLILLFSSIITTNIHACKELERTSLLSFTLTLSSPTLNWTSVNYCHWEGITCDEDGWVTHLLLPSKGLKGLKGGMSLNRLQILDLSYNLLFGELPLYLGSNNYIRKLDFSSNHFHGSNNYIRKLDFSSNHFHGAIPSSFFQQARNLTSFNVSNNNFSGPIPSSICLKHSSPLTRLLDFSSNKFHGSISRGLGECFELQVFRAGHNNLSGFLPVDIYNATKLEELALPLNSIYGPISDRIVNLTNLAILDLSINQLSGVLPINIGKLSKLKLLTLEGALAPSLMNCTNLIEIHLGANNLEGDITALKIIGIFPTSLYSCRSLKAIRLAGNHLEGQIQLDILSLKSLSFLSLGYNLFTNLTGEMKILMSCKSLRLLMLTGSFVGEGMPTDDDMLKSLEILFLVGNQITGPVRSWLGALPRLLHIRLAHNRLSGEFPKQLCKVKYLLRSANCSFSASCILTLGQLQLLRELHLDSNNFTGIIPNQISNLKNLENLNLSLTYLSGKIPSSLASLHFLKQFNVSYNSLQGPVPISTHIQSFDASAFEGNPNLCGTPLTNKCGLNKGIDEDNKNNKDVDNGHQFPWFYISSAFGFITMYKIDCM</sequence>
<keyword evidence="2" id="KW-0433">Leucine-rich repeat</keyword>
<dbReference type="AlphaFoldDB" id="A0A251PPN6"/>
<evidence type="ECO:0000256" key="3">
    <source>
        <dbReference type="ARBA" id="ARBA00022692"/>
    </source>
</evidence>
<comment type="subcellular location">
    <subcellularLocation>
        <location evidence="1">Membrane</location>
        <topology evidence="1">Single-pass membrane protein</topology>
    </subcellularLocation>
</comment>
<evidence type="ECO:0000256" key="5">
    <source>
        <dbReference type="ARBA" id="ARBA00022989"/>
    </source>
</evidence>
<dbReference type="PANTHER" id="PTHR48004">
    <property type="entry name" value="OS01G0149700 PROTEIN"/>
    <property type="match status" value="1"/>
</dbReference>
<evidence type="ECO:0000256" key="4">
    <source>
        <dbReference type="ARBA" id="ARBA00022737"/>
    </source>
</evidence>
<dbReference type="Pfam" id="PF00560">
    <property type="entry name" value="LRR_1"/>
    <property type="match status" value="3"/>
</dbReference>
<protein>
    <recommendedName>
        <fullName evidence="8">Leucine-rich repeat-containing N-terminal plant-type domain-containing protein</fullName>
    </recommendedName>
</protein>
<dbReference type="PANTHER" id="PTHR48004:SF58">
    <property type="entry name" value="OS01G0162200 PROTEIN"/>
    <property type="match status" value="1"/>
</dbReference>
<name>A0A251PPN6_PRUPE</name>
<feature type="chain" id="PRO_5012106181" description="Leucine-rich repeat-containing N-terminal plant-type domain-containing protein" evidence="7">
    <location>
        <begin position="22"/>
        <end position="603"/>
    </location>
</feature>
<dbReference type="Pfam" id="PF13855">
    <property type="entry name" value="LRR_8"/>
    <property type="match status" value="1"/>
</dbReference>
<dbReference type="Gene3D" id="3.80.10.10">
    <property type="entry name" value="Ribonuclease Inhibitor"/>
    <property type="match status" value="3"/>
</dbReference>
<organism evidence="9 10">
    <name type="scientific">Prunus persica</name>
    <name type="common">Peach</name>
    <name type="synonym">Amygdalus persica</name>
    <dbReference type="NCBI Taxonomy" id="3760"/>
    <lineage>
        <taxon>Eukaryota</taxon>
        <taxon>Viridiplantae</taxon>
        <taxon>Streptophyta</taxon>
        <taxon>Embryophyta</taxon>
        <taxon>Tracheophyta</taxon>
        <taxon>Spermatophyta</taxon>
        <taxon>Magnoliopsida</taxon>
        <taxon>eudicotyledons</taxon>
        <taxon>Gunneridae</taxon>
        <taxon>Pentapetalae</taxon>
        <taxon>rosids</taxon>
        <taxon>fabids</taxon>
        <taxon>Rosales</taxon>
        <taxon>Rosaceae</taxon>
        <taxon>Amygdaloideae</taxon>
        <taxon>Amygdaleae</taxon>
        <taxon>Prunus</taxon>
    </lineage>
</organism>
<dbReference type="FunFam" id="3.80.10.10:FF:000095">
    <property type="entry name" value="LRR receptor-like serine/threonine-protein kinase GSO1"/>
    <property type="match status" value="1"/>
</dbReference>
<dbReference type="GO" id="GO:0016020">
    <property type="term" value="C:membrane"/>
    <property type="evidence" value="ECO:0007669"/>
    <property type="project" value="UniProtKB-SubCell"/>
</dbReference>
<evidence type="ECO:0000313" key="10">
    <source>
        <dbReference type="Proteomes" id="UP000006882"/>
    </source>
</evidence>
<keyword evidence="10" id="KW-1185">Reference proteome</keyword>
<gene>
    <name evidence="9" type="ORF">PRUPE_4G162600</name>
</gene>
<proteinExistence type="predicted"/>
<dbReference type="InterPro" id="IPR003591">
    <property type="entry name" value="Leu-rich_rpt_typical-subtyp"/>
</dbReference>
<keyword evidence="3" id="KW-0812">Transmembrane</keyword>
<dbReference type="InterPro" id="IPR013210">
    <property type="entry name" value="LRR_N_plant-typ"/>
</dbReference>
<dbReference type="SMART" id="SM00369">
    <property type="entry name" value="LRR_TYP"/>
    <property type="match status" value="6"/>
</dbReference>
<dbReference type="InterPro" id="IPR052941">
    <property type="entry name" value="StomDev_PlantInt_Reg"/>
</dbReference>
<evidence type="ECO:0000256" key="7">
    <source>
        <dbReference type="SAM" id="SignalP"/>
    </source>
</evidence>
<dbReference type="eggNOG" id="KOG0619">
    <property type="taxonomic scope" value="Eukaryota"/>
</dbReference>
<evidence type="ECO:0000259" key="8">
    <source>
        <dbReference type="Pfam" id="PF08263"/>
    </source>
</evidence>
<dbReference type="Proteomes" id="UP000006882">
    <property type="component" value="Chromosome G4"/>
</dbReference>
<dbReference type="Pfam" id="PF08263">
    <property type="entry name" value="LRRNT_2"/>
    <property type="match status" value="1"/>
</dbReference>
<evidence type="ECO:0000313" key="9">
    <source>
        <dbReference type="EMBL" id="ONI12405.1"/>
    </source>
</evidence>
<dbReference type="EMBL" id="CM007654">
    <property type="protein sequence ID" value="ONI12405.1"/>
    <property type="molecule type" value="Genomic_DNA"/>
</dbReference>
<feature type="domain" description="Leucine-rich repeat-containing N-terminal plant-type" evidence="8">
    <location>
        <begin position="26"/>
        <end position="58"/>
    </location>
</feature>
<keyword evidence="7" id="KW-0732">Signal</keyword>